<name>A0A173MRA3_9BACT</name>
<evidence type="ECO:0000256" key="5">
    <source>
        <dbReference type="ARBA" id="ARBA00022679"/>
    </source>
</evidence>
<protein>
    <recommendedName>
        <fullName evidence="11">Uridylate kinase</fullName>
        <shortName evidence="11">UK</shortName>
        <ecNumber evidence="11">2.7.4.22</ecNumber>
    </recommendedName>
    <alternativeName>
        <fullName evidence="11">Uridine monophosphate kinase</fullName>
        <shortName evidence="11">UMP kinase</shortName>
        <shortName evidence="11">UMPK</shortName>
    </alternativeName>
</protein>
<dbReference type="EMBL" id="FTOR01000001">
    <property type="protein sequence ID" value="SIS81864.1"/>
    <property type="molecule type" value="Genomic_DNA"/>
</dbReference>
<dbReference type="FunFam" id="3.40.1160.10:FF:000001">
    <property type="entry name" value="Uridylate kinase"/>
    <property type="match status" value="1"/>
</dbReference>
<dbReference type="SUPFAM" id="SSF53633">
    <property type="entry name" value="Carbamate kinase-like"/>
    <property type="match status" value="1"/>
</dbReference>
<dbReference type="InterPro" id="IPR015963">
    <property type="entry name" value="Uridylate_kinase_bac"/>
</dbReference>
<dbReference type="InterPro" id="IPR011817">
    <property type="entry name" value="Uridylate_kinase"/>
</dbReference>
<comment type="activity regulation">
    <text evidence="11">Inhibited by UTP.</text>
</comment>
<feature type="binding site" evidence="11">
    <location>
        <position position="76"/>
    </location>
    <ligand>
        <name>UMP</name>
        <dbReference type="ChEBI" id="CHEBI:57865"/>
    </ligand>
</feature>
<feature type="binding site" evidence="11">
    <location>
        <begin position="11"/>
        <end position="14"/>
    </location>
    <ligand>
        <name>ATP</name>
        <dbReference type="ChEBI" id="CHEBI:30616"/>
    </ligand>
</feature>
<feature type="binding site" evidence="11">
    <location>
        <position position="170"/>
    </location>
    <ligand>
        <name>ATP</name>
        <dbReference type="ChEBI" id="CHEBI:30616"/>
    </ligand>
</feature>
<keyword evidence="8 11" id="KW-0067">ATP-binding</keyword>
<keyword evidence="14" id="KW-1185">Reference proteome</keyword>
<dbReference type="UniPathway" id="UPA00159">
    <property type="reaction ID" value="UER00275"/>
</dbReference>
<keyword evidence="5 11" id="KW-0808">Transferase</keyword>
<dbReference type="Gene3D" id="3.40.1160.10">
    <property type="entry name" value="Acetylglutamate kinase-like"/>
    <property type="match status" value="1"/>
</dbReference>
<feature type="binding site" evidence="11">
    <location>
        <position position="164"/>
    </location>
    <ligand>
        <name>ATP</name>
        <dbReference type="ChEBI" id="CHEBI:30616"/>
    </ligand>
</feature>
<sequence length="239" mass="26461">MLPKYKRILLKLSGEALMGESKNGFDPFNPQIIEQYANDIKRVTDLGVQVALVIGGGNIYRGMNEHDSGIERAHGDYMGMLATMINAMAMQAMLEKIGVFTRLQSAIKMEQIAEPYVRRRAMRHLEKGRVVIFGAGTGNPYFTTDTAGSLRAIEIQADVILKGTRVDGIYTADPEKDPTATRYDEISYQECISKNLKVMDMTAFTLCMENKLPIIVFDMNKPGSLLKVVEGSGIGTLVK</sequence>
<dbReference type="GO" id="GO:0033862">
    <property type="term" value="F:UMP kinase activity"/>
    <property type="evidence" value="ECO:0007669"/>
    <property type="project" value="UniProtKB-EC"/>
</dbReference>
<evidence type="ECO:0000256" key="8">
    <source>
        <dbReference type="ARBA" id="ARBA00022840"/>
    </source>
</evidence>
<dbReference type="GO" id="GO:0005737">
    <property type="term" value="C:cytoplasm"/>
    <property type="evidence" value="ECO:0007669"/>
    <property type="project" value="UniProtKB-SubCell"/>
</dbReference>
<keyword evidence="9 11" id="KW-0665">Pyrimidine biosynthesis</keyword>
<comment type="caution">
    <text evidence="11">Lacks conserved residue(s) required for the propagation of feature annotation.</text>
</comment>
<dbReference type="OrthoDB" id="9807458at2"/>
<evidence type="ECO:0000313" key="13">
    <source>
        <dbReference type="EMBL" id="SIS81864.1"/>
    </source>
</evidence>
<evidence type="ECO:0000256" key="2">
    <source>
        <dbReference type="ARBA" id="ARBA00004791"/>
    </source>
</evidence>
<accession>A0A173MRA3</accession>
<feature type="domain" description="Aspartate/glutamate/uridylate kinase" evidence="12">
    <location>
        <begin position="6"/>
        <end position="218"/>
    </location>
</feature>
<evidence type="ECO:0000256" key="11">
    <source>
        <dbReference type="HAMAP-Rule" id="MF_01220"/>
    </source>
</evidence>
<dbReference type="KEGG" id="fln:FLA_6022"/>
<feature type="binding site" evidence="11">
    <location>
        <position position="61"/>
    </location>
    <ligand>
        <name>ATP</name>
        <dbReference type="ChEBI" id="CHEBI:30616"/>
    </ligand>
</feature>
<comment type="pathway">
    <text evidence="2 11">Pyrimidine metabolism; CTP biosynthesis via de novo pathway; UDP from UMP (UMPK route): step 1/1.</text>
</comment>
<evidence type="ECO:0000256" key="7">
    <source>
        <dbReference type="ARBA" id="ARBA00022777"/>
    </source>
</evidence>
<dbReference type="PIRSF" id="PIRSF005650">
    <property type="entry name" value="Uridylate_kin"/>
    <property type="match status" value="1"/>
</dbReference>
<dbReference type="CDD" id="cd04254">
    <property type="entry name" value="AAK_UMPK-PyrH-Ec"/>
    <property type="match status" value="1"/>
</dbReference>
<dbReference type="EC" id="2.7.4.22" evidence="11"/>
<evidence type="ECO:0000256" key="10">
    <source>
        <dbReference type="ARBA" id="ARBA00047767"/>
    </source>
</evidence>
<keyword evidence="7 11" id="KW-0418">Kinase</keyword>
<evidence type="ECO:0000256" key="4">
    <source>
        <dbReference type="ARBA" id="ARBA00022490"/>
    </source>
</evidence>
<dbReference type="PANTHER" id="PTHR42833">
    <property type="entry name" value="URIDYLATE KINASE"/>
    <property type="match status" value="1"/>
</dbReference>
<comment type="subunit">
    <text evidence="11">Homohexamer.</text>
</comment>
<evidence type="ECO:0000256" key="6">
    <source>
        <dbReference type="ARBA" id="ARBA00022741"/>
    </source>
</evidence>
<evidence type="ECO:0000256" key="3">
    <source>
        <dbReference type="ARBA" id="ARBA00007614"/>
    </source>
</evidence>
<dbReference type="GO" id="GO:0044210">
    <property type="term" value="P:'de novo' CTP biosynthetic process"/>
    <property type="evidence" value="ECO:0007669"/>
    <property type="project" value="UniProtKB-UniRule"/>
</dbReference>
<dbReference type="NCBIfam" id="TIGR02075">
    <property type="entry name" value="pyrH_bact"/>
    <property type="match status" value="1"/>
</dbReference>
<proteinExistence type="inferred from homology"/>
<dbReference type="InterPro" id="IPR036393">
    <property type="entry name" value="AceGlu_kinase-like_sf"/>
</dbReference>
<dbReference type="Proteomes" id="UP000186917">
    <property type="component" value="Unassembled WGS sequence"/>
</dbReference>
<evidence type="ECO:0000313" key="14">
    <source>
        <dbReference type="Proteomes" id="UP000186917"/>
    </source>
</evidence>
<dbReference type="STRING" id="477680.SAMN05421788_1011401"/>
<dbReference type="Pfam" id="PF00696">
    <property type="entry name" value="AA_kinase"/>
    <property type="match status" value="1"/>
</dbReference>
<keyword evidence="6 11" id="KW-0547">Nucleotide-binding</keyword>
<dbReference type="GO" id="GO:0006225">
    <property type="term" value="P:UDP biosynthetic process"/>
    <property type="evidence" value="ECO:0007669"/>
    <property type="project" value="TreeGrafter"/>
</dbReference>
<feature type="binding site" evidence="11">
    <location>
        <position position="56"/>
    </location>
    <ligand>
        <name>UMP</name>
        <dbReference type="ChEBI" id="CHEBI:57865"/>
    </ligand>
</feature>
<dbReference type="GO" id="GO:0005524">
    <property type="term" value="F:ATP binding"/>
    <property type="evidence" value="ECO:0007669"/>
    <property type="project" value="UniProtKB-KW"/>
</dbReference>
<reference evidence="14" key="1">
    <citation type="submission" date="2017-01" db="EMBL/GenBank/DDBJ databases">
        <authorList>
            <person name="Varghese N."/>
            <person name="Submissions S."/>
        </authorList>
    </citation>
    <scope>NUCLEOTIDE SEQUENCE [LARGE SCALE GENOMIC DNA]</scope>
    <source>
        <strain evidence="14">DSM 21054</strain>
    </source>
</reference>
<comment type="subcellular location">
    <subcellularLocation>
        <location evidence="1 11">Cytoplasm</location>
    </subcellularLocation>
</comment>
<dbReference type="AlphaFoldDB" id="A0A173MRA3"/>
<dbReference type="PANTHER" id="PTHR42833:SF4">
    <property type="entry name" value="URIDYLATE KINASE PUMPKIN, CHLOROPLASTIC"/>
    <property type="match status" value="1"/>
</dbReference>
<comment type="catalytic activity">
    <reaction evidence="10 11">
        <text>UMP + ATP = UDP + ADP</text>
        <dbReference type="Rhea" id="RHEA:24400"/>
        <dbReference type="ChEBI" id="CHEBI:30616"/>
        <dbReference type="ChEBI" id="CHEBI:57865"/>
        <dbReference type="ChEBI" id="CHEBI:58223"/>
        <dbReference type="ChEBI" id="CHEBI:456216"/>
        <dbReference type="EC" id="2.7.4.22"/>
    </reaction>
</comment>
<evidence type="ECO:0000256" key="9">
    <source>
        <dbReference type="ARBA" id="ARBA00022975"/>
    </source>
</evidence>
<dbReference type="InterPro" id="IPR001048">
    <property type="entry name" value="Asp/Glu/Uridylate_kinase"/>
</dbReference>
<dbReference type="RefSeq" id="WP_076376952.1">
    <property type="nucleotide sequence ID" value="NZ_AP017422.1"/>
</dbReference>
<comment type="function">
    <text evidence="11">Catalyzes the reversible phosphorylation of UMP to UDP.</text>
</comment>
<evidence type="ECO:0000259" key="12">
    <source>
        <dbReference type="Pfam" id="PF00696"/>
    </source>
</evidence>
<feature type="binding site" evidence="11">
    <location>
        <position position="173"/>
    </location>
    <ligand>
        <name>ATP</name>
        <dbReference type="ChEBI" id="CHEBI:30616"/>
    </ligand>
</feature>
<evidence type="ECO:0000256" key="1">
    <source>
        <dbReference type="ARBA" id="ARBA00004496"/>
    </source>
</evidence>
<feature type="binding site" evidence="11">
    <location>
        <begin position="137"/>
        <end position="144"/>
    </location>
    <ligand>
        <name>UMP</name>
        <dbReference type="ChEBI" id="CHEBI:57865"/>
    </ligand>
</feature>
<feature type="binding site" evidence="11">
    <location>
        <position position="57"/>
    </location>
    <ligand>
        <name>ATP</name>
        <dbReference type="ChEBI" id="CHEBI:30616"/>
    </ligand>
</feature>
<keyword evidence="4 11" id="KW-0963">Cytoplasm</keyword>
<gene>
    <name evidence="11" type="primary">pyrH</name>
    <name evidence="13" type="ORF">SAMN05421788_1011401</name>
</gene>
<organism evidence="13 14">
    <name type="scientific">Filimonas lacunae</name>
    <dbReference type="NCBI Taxonomy" id="477680"/>
    <lineage>
        <taxon>Bacteria</taxon>
        <taxon>Pseudomonadati</taxon>
        <taxon>Bacteroidota</taxon>
        <taxon>Chitinophagia</taxon>
        <taxon>Chitinophagales</taxon>
        <taxon>Chitinophagaceae</taxon>
        <taxon>Filimonas</taxon>
    </lineage>
</organism>
<comment type="similarity">
    <text evidence="3 11">Belongs to the UMP kinase family.</text>
</comment>
<dbReference type="HAMAP" id="MF_01220_B">
    <property type="entry name" value="PyrH_B"/>
    <property type="match status" value="1"/>
</dbReference>